<dbReference type="InterPro" id="IPR029069">
    <property type="entry name" value="HotDog_dom_sf"/>
</dbReference>
<dbReference type="SUPFAM" id="SSF54637">
    <property type="entry name" value="Thioesterase/thiol ester dehydrase-isomerase"/>
    <property type="match status" value="1"/>
</dbReference>
<comment type="caution">
    <text evidence="1">The sequence shown here is derived from an EMBL/GenBank/DDBJ whole genome shotgun (WGS) entry which is preliminary data.</text>
</comment>
<gene>
    <name evidence="1" type="ORF">FCS21_11430</name>
</gene>
<dbReference type="Proteomes" id="UP000307702">
    <property type="component" value="Unassembled WGS sequence"/>
</dbReference>
<dbReference type="PANTHER" id="PTHR12475">
    <property type="match status" value="1"/>
</dbReference>
<evidence type="ECO:0000313" key="1">
    <source>
        <dbReference type="EMBL" id="TMM44010.1"/>
    </source>
</evidence>
<dbReference type="OrthoDB" id="3727779at2"/>
<dbReference type="InterPro" id="IPR051490">
    <property type="entry name" value="THEM6_lcsJ_thioesterase"/>
</dbReference>
<organism evidence="1 2">
    <name type="scientific">Colwellia ponticola</name>
    <dbReference type="NCBI Taxonomy" id="2304625"/>
    <lineage>
        <taxon>Bacteria</taxon>
        <taxon>Pseudomonadati</taxon>
        <taxon>Pseudomonadota</taxon>
        <taxon>Gammaproteobacteria</taxon>
        <taxon>Alteromonadales</taxon>
        <taxon>Colwelliaceae</taxon>
        <taxon>Colwellia</taxon>
    </lineage>
</organism>
<dbReference type="RefSeq" id="WP_138623488.1">
    <property type="nucleotide sequence ID" value="NZ_SZVP01000011.1"/>
</dbReference>
<keyword evidence="2" id="KW-1185">Reference proteome</keyword>
<evidence type="ECO:0000313" key="2">
    <source>
        <dbReference type="Proteomes" id="UP000307702"/>
    </source>
</evidence>
<dbReference type="CDD" id="cd00586">
    <property type="entry name" value="4HBT"/>
    <property type="match status" value="1"/>
</dbReference>
<proteinExistence type="predicted"/>
<sequence>MYPYIKLIATLFKGKYRSTMNLDEKSVIHCRAGLTDIDMFVELNNARHLTYMELGRWDFSARTGFLDLMKKHKWAVAVGGASVRYRRRIGFLQKFTVTTQLICHDGRWFYFLQETHMKGNICSSALIKAATTSKQGLVPATEVLAAYDKPIPSFDVPDWVNAWIDAESQRPWPQ</sequence>
<dbReference type="Gene3D" id="3.10.129.10">
    <property type="entry name" value="Hotdog Thioesterase"/>
    <property type="match status" value="1"/>
</dbReference>
<dbReference type="Pfam" id="PF13279">
    <property type="entry name" value="4HBT_2"/>
    <property type="match status" value="1"/>
</dbReference>
<reference evidence="1 2" key="1">
    <citation type="submission" date="2019-05" db="EMBL/GenBank/DDBJ databases">
        <title>Colwellia ponticola sp. nov., isolated from seawater.</title>
        <authorList>
            <person name="Yoon J.-H."/>
        </authorList>
    </citation>
    <scope>NUCLEOTIDE SEQUENCE [LARGE SCALE GENOMIC DNA]</scope>
    <source>
        <strain evidence="1 2">OISW-25</strain>
    </source>
</reference>
<dbReference type="PANTHER" id="PTHR12475:SF4">
    <property type="entry name" value="PROTEIN THEM6"/>
    <property type="match status" value="1"/>
</dbReference>
<dbReference type="AlphaFoldDB" id="A0A8H2JL18"/>
<protein>
    <submittedName>
        <fullName evidence="1">Thioesterase</fullName>
    </submittedName>
</protein>
<name>A0A8H2JL18_9GAMM</name>
<dbReference type="EMBL" id="SZVP01000011">
    <property type="protein sequence ID" value="TMM44010.1"/>
    <property type="molecule type" value="Genomic_DNA"/>
</dbReference>
<accession>A0A8H2JL18</accession>